<evidence type="ECO:0000256" key="1">
    <source>
        <dbReference type="ARBA" id="ARBA00023002"/>
    </source>
</evidence>
<dbReference type="Proteomes" id="UP001597521">
    <property type="component" value="Unassembled WGS sequence"/>
</dbReference>
<dbReference type="InterPro" id="IPR016161">
    <property type="entry name" value="Ald_DH/histidinol_DH"/>
</dbReference>
<dbReference type="InterPro" id="IPR016163">
    <property type="entry name" value="Ald_DH_C"/>
</dbReference>
<dbReference type="RefSeq" id="WP_386834948.1">
    <property type="nucleotide sequence ID" value="NZ_JBHUNP010000001.1"/>
</dbReference>
<organism evidence="3 4">
    <name type="scientific">Devosia albogilva</name>
    <dbReference type="NCBI Taxonomy" id="429726"/>
    <lineage>
        <taxon>Bacteria</taxon>
        <taxon>Pseudomonadati</taxon>
        <taxon>Pseudomonadota</taxon>
        <taxon>Alphaproteobacteria</taxon>
        <taxon>Hyphomicrobiales</taxon>
        <taxon>Devosiaceae</taxon>
        <taxon>Devosia</taxon>
    </lineage>
</organism>
<accession>A0ABW5QNV0</accession>
<proteinExistence type="predicted"/>
<keyword evidence="1" id="KW-0560">Oxidoreductase</keyword>
<dbReference type="Gene3D" id="3.40.309.10">
    <property type="entry name" value="Aldehyde Dehydrogenase, Chain A, domain 2"/>
    <property type="match status" value="1"/>
</dbReference>
<feature type="domain" description="Aldehyde dehydrogenase" evidence="2">
    <location>
        <begin position="39"/>
        <end position="497"/>
    </location>
</feature>
<protein>
    <submittedName>
        <fullName evidence="3">Aldehyde dehydrogenase family protein</fullName>
    </submittedName>
</protein>
<dbReference type="InterPro" id="IPR016162">
    <property type="entry name" value="Ald_DH_N"/>
</dbReference>
<name>A0ABW5QNV0_9HYPH</name>
<reference evidence="4" key="1">
    <citation type="journal article" date="2019" name="Int. J. Syst. Evol. Microbiol.">
        <title>The Global Catalogue of Microorganisms (GCM) 10K type strain sequencing project: providing services to taxonomists for standard genome sequencing and annotation.</title>
        <authorList>
            <consortium name="The Broad Institute Genomics Platform"/>
            <consortium name="The Broad Institute Genome Sequencing Center for Infectious Disease"/>
            <person name="Wu L."/>
            <person name="Ma J."/>
        </authorList>
    </citation>
    <scope>NUCLEOTIDE SEQUENCE [LARGE SCALE GENOMIC DNA]</scope>
    <source>
        <strain evidence="4">CCM 7427</strain>
    </source>
</reference>
<gene>
    <name evidence="3" type="ORF">ACFSX5_16635</name>
</gene>
<evidence type="ECO:0000313" key="4">
    <source>
        <dbReference type="Proteomes" id="UP001597521"/>
    </source>
</evidence>
<dbReference type="EMBL" id="JBHUNP010000001">
    <property type="protein sequence ID" value="MFD2649415.1"/>
    <property type="molecule type" value="Genomic_DNA"/>
</dbReference>
<sequence length="512" mass="54638">MTMNIQPRFQDNFLAPNLSDPRLASKRSYRMLVDGKSVDAQSGETISRESPGHRGKVVGEWPAASSQDVSRAIGVARRAFDEGPWARMSGAERSTILHRVAAGILQHQEELGLIECLETGKPLTQATGEIGYCADLWTYAAGMARGLEGDSHNAIGDNRLGLVLREPAGVVGIITPWNFPFIIVSERVPWALGAGCTVVVKPSEFTSGTTIRLADIALEAGVPPGVFNVVTGTGPAAGQLLAEDPRVDVLAFTGSVRVGTHLAALAAPTVKRVGLELGGKGPQVVFADADLEAAADGIAYGVYHNAGQCCISGSRLIVHNAIRPALLERLLELSRRLPFGDPLGDSKFGAMVTDQHAEKVASYIAKGVSEGAELLLGGDRVAASKGNFIAPTVFDRVTPNMTIAQEEIFGPVLSTIGFDTPEEAVALANTTPYGLSASVWSRDLETAIQATRRIRAGRFWINSVIDGTPEMPIGGYKKSGVGRELGRYGFDEYSQFKGLHMTLGRPQPWFQH</sequence>
<dbReference type="PANTHER" id="PTHR11699">
    <property type="entry name" value="ALDEHYDE DEHYDROGENASE-RELATED"/>
    <property type="match status" value="1"/>
</dbReference>
<comment type="caution">
    <text evidence="3">The sequence shown here is derived from an EMBL/GenBank/DDBJ whole genome shotgun (WGS) entry which is preliminary data.</text>
</comment>
<evidence type="ECO:0000259" key="2">
    <source>
        <dbReference type="Pfam" id="PF00171"/>
    </source>
</evidence>
<keyword evidence="4" id="KW-1185">Reference proteome</keyword>
<dbReference type="Pfam" id="PF00171">
    <property type="entry name" value="Aldedh"/>
    <property type="match status" value="1"/>
</dbReference>
<dbReference type="InterPro" id="IPR015590">
    <property type="entry name" value="Aldehyde_DH_dom"/>
</dbReference>
<dbReference type="SUPFAM" id="SSF53720">
    <property type="entry name" value="ALDH-like"/>
    <property type="match status" value="1"/>
</dbReference>
<dbReference type="Gene3D" id="3.40.605.10">
    <property type="entry name" value="Aldehyde Dehydrogenase, Chain A, domain 1"/>
    <property type="match status" value="1"/>
</dbReference>
<evidence type="ECO:0000313" key="3">
    <source>
        <dbReference type="EMBL" id="MFD2649415.1"/>
    </source>
</evidence>